<dbReference type="PROSITE" id="PS00688">
    <property type="entry name" value="SIGMA54_INTERACT_3"/>
    <property type="match status" value="1"/>
</dbReference>
<dbReference type="PANTHER" id="PTHR32071">
    <property type="entry name" value="TRANSCRIPTIONAL REGULATORY PROTEIN"/>
    <property type="match status" value="1"/>
</dbReference>
<dbReference type="PROSITE" id="PS50113">
    <property type="entry name" value="PAC"/>
    <property type="match status" value="1"/>
</dbReference>
<accession>A0ABW4KK70</accession>
<keyword evidence="3" id="KW-0067">ATP-binding</keyword>
<dbReference type="EMBL" id="JBHUEO010000027">
    <property type="protein sequence ID" value="MFD1707186.1"/>
    <property type="molecule type" value="Genomic_DNA"/>
</dbReference>
<evidence type="ECO:0000259" key="10">
    <source>
        <dbReference type="PROSITE" id="PS50113"/>
    </source>
</evidence>
<dbReference type="InterPro" id="IPR002078">
    <property type="entry name" value="Sigma_54_int"/>
</dbReference>
<feature type="domain" description="PAC" evidence="10">
    <location>
        <begin position="1"/>
        <end position="37"/>
    </location>
</feature>
<name>A0ABW4KK70_9BACI</name>
<evidence type="ECO:0000256" key="6">
    <source>
        <dbReference type="ARBA" id="ARBA00023163"/>
    </source>
</evidence>
<dbReference type="RefSeq" id="WP_380773911.1">
    <property type="nucleotide sequence ID" value="NZ_JBHUEO010000027.1"/>
</dbReference>
<dbReference type="PROSITE" id="PS50045">
    <property type="entry name" value="SIGMA54_INTERACT_4"/>
    <property type="match status" value="1"/>
</dbReference>
<dbReference type="InterPro" id="IPR027417">
    <property type="entry name" value="P-loop_NTPase"/>
</dbReference>
<dbReference type="Proteomes" id="UP001597301">
    <property type="component" value="Unassembled WGS sequence"/>
</dbReference>
<proteinExistence type="predicted"/>
<evidence type="ECO:0000256" key="3">
    <source>
        <dbReference type="ARBA" id="ARBA00022840"/>
    </source>
</evidence>
<dbReference type="SUPFAM" id="SSF46689">
    <property type="entry name" value="Homeodomain-like"/>
    <property type="match status" value="1"/>
</dbReference>
<keyword evidence="4" id="KW-0805">Transcription regulation</keyword>
<evidence type="ECO:0000256" key="1">
    <source>
        <dbReference type="ARBA" id="ARBA00022741"/>
    </source>
</evidence>
<keyword evidence="12" id="KW-1185">Reference proteome</keyword>
<dbReference type="Gene3D" id="1.10.8.60">
    <property type="match status" value="1"/>
</dbReference>
<reference evidence="12" key="1">
    <citation type="journal article" date="2019" name="Int. J. Syst. Evol. Microbiol.">
        <title>The Global Catalogue of Microorganisms (GCM) 10K type strain sequencing project: providing services to taxonomists for standard genome sequencing and annotation.</title>
        <authorList>
            <consortium name="The Broad Institute Genomics Platform"/>
            <consortium name="The Broad Institute Genome Sequencing Center for Infectious Disease"/>
            <person name="Wu L."/>
            <person name="Ma J."/>
        </authorList>
    </citation>
    <scope>NUCLEOTIDE SEQUENCE [LARGE SCALE GENOMIC DNA]</scope>
    <source>
        <strain evidence="12">CGMCC 1.12295</strain>
    </source>
</reference>
<dbReference type="Gene3D" id="1.10.10.60">
    <property type="entry name" value="Homeodomain-like"/>
    <property type="match status" value="1"/>
</dbReference>
<comment type="caution">
    <text evidence="11">The sequence shown here is derived from an EMBL/GenBank/DDBJ whole genome shotgun (WGS) entry which is preliminary data.</text>
</comment>
<evidence type="ECO:0000313" key="11">
    <source>
        <dbReference type="EMBL" id="MFD1707186.1"/>
    </source>
</evidence>
<dbReference type="PANTHER" id="PTHR32071:SF57">
    <property type="entry name" value="C4-DICARBOXYLATE TRANSPORT TRANSCRIPTIONAL REGULATORY PROTEIN DCTD"/>
    <property type="match status" value="1"/>
</dbReference>
<evidence type="ECO:0000256" key="4">
    <source>
        <dbReference type="ARBA" id="ARBA00023015"/>
    </source>
</evidence>
<dbReference type="Gene3D" id="3.40.50.300">
    <property type="entry name" value="P-loop containing nucleotide triphosphate hydrolases"/>
    <property type="match status" value="1"/>
</dbReference>
<dbReference type="InterPro" id="IPR009057">
    <property type="entry name" value="Homeodomain-like_sf"/>
</dbReference>
<dbReference type="NCBIfam" id="TIGR04381">
    <property type="entry name" value="HTH_TypR"/>
    <property type="match status" value="1"/>
</dbReference>
<dbReference type="PROSITE" id="PS00675">
    <property type="entry name" value="SIGMA54_INTERACT_1"/>
    <property type="match status" value="1"/>
</dbReference>
<evidence type="ECO:0000256" key="2">
    <source>
        <dbReference type="ARBA" id="ARBA00022797"/>
    </source>
</evidence>
<keyword evidence="6" id="KW-0804">Transcription</keyword>
<evidence type="ECO:0000259" key="9">
    <source>
        <dbReference type="PROSITE" id="PS50045"/>
    </source>
</evidence>
<organism evidence="11 12">
    <name type="scientific">Siminovitchia sediminis</name>
    <dbReference type="NCBI Taxonomy" id="1274353"/>
    <lineage>
        <taxon>Bacteria</taxon>
        <taxon>Bacillati</taxon>
        <taxon>Bacillota</taxon>
        <taxon>Bacilli</taxon>
        <taxon>Bacillales</taxon>
        <taxon>Bacillaceae</taxon>
        <taxon>Siminovitchia</taxon>
    </lineage>
</organism>
<dbReference type="InterPro" id="IPR000700">
    <property type="entry name" value="PAS-assoc_C"/>
</dbReference>
<dbReference type="InterPro" id="IPR025944">
    <property type="entry name" value="Sigma_54_int_dom_CS"/>
</dbReference>
<keyword evidence="1" id="KW-0547">Nucleotide-binding</keyword>
<dbReference type="InterPro" id="IPR058031">
    <property type="entry name" value="AAA_lid_NorR"/>
</dbReference>
<feature type="coiled-coil region" evidence="8">
    <location>
        <begin position="28"/>
        <end position="55"/>
    </location>
</feature>
<dbReference type="InterPro" id="IPR025943">
    <property type="entry name" value="Sigma_54_int_dom_ATP-bd_2"/>
</dbReference>
<dbReference type="InterPro" id="IPR030828">
    <property type="entry name" value="HTH_TyrR"/>
</dbReference>
<dbReference type="Pfam" id="PF00158">
    <property type="entry name" value="Sigma54_activat"/>
    <property type="match status" value="1"/>
</dbReference>
<dbReference type="InterPro" id="IPR025662">
    <property type="entry name" value="Sigma_54_int_dom_ATP-bd_1"/>
</dbReference>
<dbReference type="PROSITE" id="PS00676">
    <property type="entry name" value="SIGMA54_INTERACT_2"/>
    <property type="match status" value="1"/>
</dbReference>
<keyword evidence="5" id="KW-0238">DNA-binding</keyword>
<evidence type="ECO:0000313" key="12">
    <source>
        <dbReference type="Proteomes" id="UP001597301"/>
    </source>
</evidence>
<dbReference type="SMART" id="SM00382">
    <property type="entry name" value="AAA"/>
    <property type="match status" value="1"/>
</dbReference>
<feature type="domain" description="Sigma-54 factor interaction" evidence="9">
    <location>
        <begin position="65"/>
        <end position="285"/>
    </location>
</feature>
<dbReference type="Pfam" id="PF18024">
    <property type="entry name" value="HTH_50"/>
    <property type="match status" value="1"/>
</dbReference>
<dbReference type="SUPFAM" id="SSF52540">
    <property type="entry name" value="P-loop containing nucleoside triphosphate hydrolases"/>
    <property type="match status" value="1"/>
</dbReference>
<keyword evidence="2" id="KW-0058">Aromatic hydrocarbons catabolism</keyword>
<gene>
    <name evidence="11" type="ORF">ACFSCZ_10620</name>
</gene>
<keyword evidence="8" id="KW-0175">Coiled coil</keyword>
<evidence type="ECO:0000256" key="8">
    <source>
        <dbReference type="SAM" id="Coils"/>
    </source>
</evidence>
<dbReference type="InterPro" id="IPR003593">
    <property type="entry name" value="AAA+_ATPase"/>
</dbReference>
<evidence type="ECO:0000256" key="5">
    <source>
        <dbReference type="ARBA" id="ARBA00023125"/>
    </source>
</evidence>
<dbReference type="Pfam" id="PF25601">
    <property type="entry name" value="AAA_lid_14"/>
    <property type="match status" value="1"/>
</dbReference>
<evidence type="ECO:0000256" key="7">
    <source>
        <dbReference type="ARBA" id="ARBA00029500"/>
    </source>
</evidence>
<dbReference type="CDD" id="cd00009">
    <property type="entry name" value="AAA"/>
    <property type="match status" value="1"/>
</dbReference>
<protein>
    <recommendedName>
        <fullName evidence="7">HTH-type transcriptional regulatory protein TyrR</fullName>
    </recommendedName>
</protein>
<sequence>MLVAAYPIFDEQGTLVNVLSFSRDITELEILKEKNKQVAKTISLYEKELDNLKKQKGVYDDHQAKLMKLVEKVSNLDVTLLIRGETGVGKTRFARVVHERSFRKNMPFIEVNCGAIPETLLESELFGYAEGAFTGAKKGGKKGYFELADNGTILLDEISELPYRLQVKLLSVLQNRKISRLGSDKEVYVDCRIICATNRNLEDLVAKGQFREDLFFRINVINIDIPPLRERKNEIKVLIDEFTEEFKLKHGLNKTFSEEMKVWMSQQKWPGNIRELRNYIEKTMILSNSHIITLADRNFNDAKKQKQELTLSEYMKAIESDYITKMYKKYPSSIKLGRALGISQTTANRKIKQYVQPD</sequence>